<feature type="transmembrane region" description="Helical" evidence="1">
    <location>
        <begin position="45"/>
        <end position="63"/>
    </location>
</feature>
<protein>
    <submittedName>
        <fullName evidence="2">Uncharacterized protein</fullName>
    </submittedName>
</protein>
<proteinExistence type="predicted"/>
<accession>F5IT11</accession>
<keyword evidence="3" id="KW-1185">Reference proteome</keyword>
<evidence type="ECO:0000313" key="3">
    <source>
        <dbReference type="Proteomes" id="UP000004913"/>
    </source>
</evidence>
<gene>
    <name evidence="2" type="ORF">HMPREF9455_00228</name>
</gene>
<comment type="caution">
    <text evidence="2">The sequence shown here is derived from an EMBL/GenBank/DDBJ whole genome shotgun (WGS) entry which is preliminary data.</text>
</comment>
<sequence length="129" mass="15456">RERERDEILIFLNFLNSFYITYQLLQSGRYYMSFYVHIARLNITNKIYIYKSILLLMTSFYFSKIYQLIRCGKRFFVDAFYCIYYQWSMSLNILSSLHSMLLVKVADARSLPLDILTAPGFSLANIYMK</sequence>
<reference evidence="2 3" key="1">
    <citation type="submission" date="2011-04" db="EMBL/GenBank/DDBJ databases">
        <title>The Genome Sequence of Dysgonomonas gadei ATCC BAA-286.</title>
        <authorList>
            <consortium name="The Broad Institute Genome Sequencing Platform"/>
            <person name="Earl A."/>
            <person name="Ward D."/>
            <person name="Feldgarden M."/>
            <person name="Gevers D."/>
            <person name="Pudlo N."/>
            <person name="Martens E."/>
            <person name="Allen-Vercoe E."/>
            <person name="Young S.K."/>
            <person name="Zeng Q."/>
            <person name="Gargeya S."/>
            <person name="Fitzgerald M."/>
            <person name="Haas B."/>
            <person name="Abouelleil A."/>
            <person name="Alvarado L."/>
            <person name="Arachchi H.M."/>
            <person name="Berlin A."/>
            <person name="Brown A."/>
            <person name="Chapman S.B."/>
            <person name="Chen Z."/>
            <person name="Dunbar C."/>
            <person name="Freedman E."/>
            <person name="Gearin G."/>
            <person name="Gellesch M."/>
            <person name="Goldberg J."/>
            <person name="Griggs A."/>
            <person name="Gujja S."/>
            <person name="Heiman D."/>
            <person name="Howarth C."/>
            <person name="Larson L."/>
            <person name="Lui A."/>
            <person name="MacDonald P.J.P."/>
            <person name="Mehta T."/>
            <person name="Montmayeur A."/>
            <person name="Murphy C."/>
            <person name="Neiman D."/>
            <person name="Pearson M."/>
            <person name="Priest M."/>
            <person name="Roberts A."/>
            <person name="Saif S."/>
            <person name="Shea T."/>
            <person name="Shenoy N."/>
            <person name="Sisk P."/>
            <person name="Stolte C."/>
            <person name="Sykes S."/>
            <person name="Yandava C."/>
            <person name="Wortman J."/>
            <person name="Nusbaum C."/>
            <person name="Birren B."/>
        </authorList>
    </citation>
    <scope>NUCLEOTIDE SEQUENCE [LARGE SCALE GENOMIC DNA]</scope>
    <source>
        <strain evidence="2 3">ATCC BAA-286</strain>
    </source>
</reference>
<name>F5IT11_9BACT</name>
<dbReference type="HOGENOM" id="CLU_1953325_0_0_10"/>
<organism evidence="2 3">
    <name type="scientific">Dysgonomonas gadei ATCC BAA-286</name>
    <dbReference type="NCBI Taxonomy" id="742766"/>
    <lineage>
        <taxon>Bacteria</taxon>
        <taxon>Pseudomonadati</taxon>
        <taxon>Bacteroidota</taxon>
        <taxon>Bacteroidia</taxon>
        <taxon>Bacteroidales</taxon>
        <taxon>Dysgonomonadaceae</taxon>
        <taxon>Dysgonomonas</taxon>
    </lineage>
</organism>
<keyword evidence="1" id="KW-0812">Transmembrane</keyword>
<evidence type="ECO:0000313" key="2">
    <source>
        <dbReference type="EMBL" id="EGK00191.1"/>
    </source>
</evidence>
<feature type="transmembrane region" description="Helical" evidence="1">
    <location>
        <begin position="7"/>
        <end position="25"/>
    </location>
</feature>
<dbReference type="Proteomes" id="UP000004913">
    <property type="component" value="Unassembled WGS sequence"/>
</dbReference>
<keyword evidence="1" id="KW-0472">Membrane</keyword>
<dbReference type="EMBL" id="ADLV01000004">
    <property type="protein sequence ID" value="EGK00191.1"/>
    <property type="molecule type" value="Genomic_DNA"/>
</dbReference>
<dbReference type="AlphaFoldDB" id="F5IT11"/>
<keyword evidence="1" id="KW-1133">Transmembrane helix</keyword>
<dbReference type="STRING" id="742766.HMPREF9455_00228"/>
<feature type="non-terminal residue" evidence="2">
    <location>
        <position position="1"/>
    </location>
</feature>
<evidence type="ECO:0000256" key="1">
    <source>
        <dbReference type="SAM" id="Phobius"/>
    </source>
</evidence>